<dbReference type="PATRIC" id="fig|1347342.6.peg.2531"/>
<evidence type="ECO:0000313" key="2">
    <source>
        <dbReference type="EMBL" id="CDF80229.1"/>
    </source>
</evidence>
<dbReference type="PANTHER" id="PTHR43685:SF2">
    <property type="entry name" value="GLYCOSYLTRANSFERASE 2-LIKE DOMAIN-CONTAINING PROTEIN"/>
    <property type="match status" value="1"/>
</dbReference>
<dbReference type="InterPro" id="IPR050834">
    <property type="entry name" value="Glycosyltransf_2"/>
</dbReference>
<keyword evidence="3" id="KW-1185">Reference proteome</keyword>
<protein>
    <submittedName>
        <fullName evidence="2">Glycosyltransferase (GT2)</fullName>
    </submittedName>
</protein>
<dbReference type="EMBL" id="HG315671">
    <property type="protein sequence ID" value="CDF80229.1"/>
    <property type="molecule type" value="Genomic_DNA"/>
</dbReference>
<dbReference type="PANTHER" id="PTHR43685">
    <property type="entry name" value="GLYCOSYLTRANSFERASE"/>
    <property type="match status" value="1"/>
</dbReference>
<dbReference type="Pfam" id="PF00535">
    <property type="entry name" value="Glycos_transf_2"/>
    <property type="match status" value="1"/>
</dbReference>
<keyword evidence="2" id="KW-0808">Transferase</keyword>
<dbReference type="InterPro" id="IPR029044">
    <property type="entry name" value="Nucleotide-diphossugar_trans"/>
</dbReference>
<dbReference type="HOGENOM" id="CLU_025996_0_0_10"/>
<dbReference type="Proteomes" id="UP000016160">
    <property type="component" value="Chromosome"/>
</dbReference>
<dbReference type="STRING" id="1347342.BN863_25170"/>
<dbReference type="OrthoDB" id="6307329at2"/>
<dbReference type="AlphaFoldDB" id="T2KQG7"/>
<organism evidence="2 3">
    <name type="scientific">Formosa agariphila (strain DSM 15362 / KCTC 12365 / LMG 23005 / KMM 3901 / M-2Alg 35-1)</name>
    <dbReference type="NCBI Taxonomy" id="1347342"/>
    <lineage>
        <taxon>Bacteria</taxon>
        <taxon>Pseudomonadati</taxon>
        <taxon>Bacteroidota</taxon>
        <taxon>Flavobacteriia</taxon>
        <taxon>Flavobacteriales</taxon>
        <taxon>Flavobacteriaceae</taxon>
        <taxon>Formosa</taxon>
    </lineage>
</organism>
<dbReference type="SUPFAM" id="SSF53448">
    <property type="entry name" value="Nucleotide-diphospho-sugar transferases"/>
    <property type="match status" value="1"/>
</dbReference>
<name>T2KQG7_FORAG</name>
<dbReference type="CDD" id="cd00761">
    <property type="entry name" value="Glyco_tranf_GTA_type"/>
    <property type="match status" value="1"/>
</dbReference>
<evidence type="ECO:0000259" key="1">
    <source>
        <dbReference type="Pfam" id="PF00535"/>
    </source>
</evidence>
<accession>T2KQG7</accession>
<proteinExistence type="predicted"/>
<dbReference type="GO" id="GO:0016740">
    <property type="term" value="F:transferase activity"/>
    <property type="evidence" value="ECO:0007669"/>
    <property type="project" value="UniProtKB-KW"/>
</dbReference>
<evidence type="ECO:0000313" key="3">
    <source>
        <dbReference type="Proteomes" id="UP000016160"/>
    </source>
</evidence>
<dbReference type="RefSeq" id="WP_051774776.1">
    <property type="nucleotide sequence ID" value="NZ_HG315671.1"/>
</dbReference>
<dbReference type="eggNOG" id="COG1215">
    <property type="taxonomic scope" value="Bacteria"/>
</dbReference>
<dbReference type="InterPro" id="IPR001173">
    <property type="entry name" value="Glyco_trans_2-like"/>
</dbReference>
<reference evidence="2 3" key="1">
    <citation type="journal article" date="2013" name="Appl. Environ. Microbiol.">
        <title>The genome of the alga-associated marine flavobacterium Formosa agariphila KMM 3901T reveals a broad potential for degradation of algal polysaccharides.</title>
        <authorList>
            <person name="Mann A.J."/>
            <person name="Hahnke R.L."/>
            <person name="Huang S."/>
            <person name="Werner J."/>
            <person name="Xing P."/>
            <person name="Barbeyron T."/>
            <person name="Huettel B."/>
            <person name="Stueber K."/>
            <person name="Reinhardt R."/>
            <person name="Harder J."/>
            <person name="Gloeckner F.O."/>
            <person name="Amann R.I."/>
            <person name="Teeling H."/>
        </authorList>
    </citation>
    <scope>NUCLEOTIDE SEQUENCE [LARGE SCALE GENOMIC DNA]</scope>
    <source>
        <strain evidence="3">DSM 15362 / KCTC 12365 / LMG 23005 / KMM 3901</strain>
    </source>
</reference>
<sequence>MQPFFSIIIPLYNKQKHITNTISSVTNQSFKDFEVIIINDGSTDQSLALVNTITDSRLKVYNITNHGVSYARNYGIKKANSDNIALLDGDDFWHTDYLKTMYNLIKKFPEEAVFSCAIAHHYSSKTSTVPYNFKLDDNVEVKNYFKNSVRHSLLSSSSIVFKKAILSKTDWFDESLKSGEDTDMWIRIGINYPIVFIAKVLVYYVYDDSSLSNTSFDITYKPKYDNYLSEESKNRDVKIFIDKNRFSMAILSKLNANTSAYNFYRTHLDVGNLKTSQKILLFCPAWLLKVLLKLKALSGKKVYFPPLNAKNSG</sequence>
<feature type="domain" description="Glycosyltransferase 2-like" evidence="1">
    <location>
        <begin position="6"/>
        <end position="137"/>
    </location>
</feature>
<gene>
    <name evidence="2" type="ORF">BN863_25170</name>
</gene>
<dbReference type="Gene3D" id="3.90.550.10">
    <property type="entry name" value="Spore Coat Polysaccharide Biosynthesis Protein SpsA, Chain A"/>
    <property type="match status" value="1"/>
</dbReference>